<dbReference type="OrthoDB" id="8655982at2759"/>
<evidence type="ECO:0000313" key="2">
    <source>
        <dbReference type="EMBL" id="GBP22403.1"/>
    </source>
</evidence>
<protein>
    <submittedName>
        <fullName evidence="2">Uncharacterized protein</fullName>
    </submittedName>
</protein>
<proteinExistence type="predicted"/>
<dbReference type="AlphaFoldDB" id="A0A4C1U7L7"/>
<dbReference type="Proteomes" id="UP000299102">
    <property type="component" value="Unassembled WGS sequence"/>
</dbReference>
<organism evidence="2 3">
    <name type="scientific">Eumeta variegata</name>
    <name type="common">Bagworm moth</name>
    <name type="synonym">Eumeta japonica</name>
    <dbReference type="NCBI Taxonomy" id="151549"/>
    <lineage>
        <taxon>Eukaryota</taxon>
        <taxon>Metazoa</taxon>
        <taxon>Ecdysozoa</taxon>
        <taxon>Arthropoda</taxon>
        <taxon>Hexapoda</taxon>
        <taxon>Insecta</taxon>
        <taxon>Pterygota</taxon>
        <taxon>Neoptera</taxon>
        <taxon>Endopterygota</taxon>
        <taxon>Lepidoptera</taxon>
        <taxon>Glossata</taxon>
        <taxon>Ditrysia</taxon>
        <taxon>Tineoidea</taxon>
        <taxon>Psychidae</taxon>
        <taxon>Oiketicinae</taxon>
        <taxon>Eumeta</taxon>
    </lineage>
</organism>
<evidence type="ECO:0000313" key="3">
    <source>
        <dbReference type="Proteomes" id="UP000299102"/>
    </source>
</evidence>
<dbReference type="EMBL" id="BGZK01000139">
    <property type="protein sequence ID" value="GBP22403.1"/>
    <property type="molecule type" value="Genomic_DNA"/>
</dbReference>
<name>A0A4C1U7L7_EUMVA</name>
<gene>
    <name evidence="2" type="ORF">EVAR_11919_1</name>
</gene>
<reference evidence="2 3" key="1">
    <citation type="journal article" date="2019" name="Commun. Biol.">
        <title>The bagworm genome reveals a unique fibroin gene that provides high tensile strength.</title>
        <authorList>
            <person name="Kono N."/>
            <person name="Nakamura H."/>
            <person name="Ohtoshi R."/>
            <person name="Tomita M."/>
            <person name="Numata K."/>
            <person name="Arakawa K."/>
        </authorList>
    </citation>
    <scope>NUCLEOTIDE SEQUENCE [LARGE SCALE GENOMIC DNA]</scope>
</reference>
<feature type="compositionally biased region" description="Basic residues" evidence="1">
    <location>
        <begin position="247"/>
        <end position="264"/>
    </location>
</feature>
<feature type="region of interest" description="Disordered" evidence="1">
    <location>
        <begin position="247"/>
        <end position="290"/>
    </location>
</feature>
<evidence type="ECO:0000256" key="1">
    <source>
        <dbReference type="SAM" id="MobiDB-lite"/>
    </source>
</evidence>
<keyword evidence="3" id="KW-1185">Reference proteome</keyword>
<sequence>MYPHGSLSASHLWQPAELARRVLGQRPTAVPPTRDLWPPEPRPLSISTLHIAYLQEEPLPRRAVTLPPQGYALAPAFEPSFPRVSDGVHCCTVGTNTDSQPTMLDRIRAVFSRKHTDTSTKTHDRLFSSHGAVTVESEIGGANVAQRALGGIKKIISGAKYRITPGSEVVDSPKIVYDTSKPGERMRSAFGAREERKCWELPSRTKCCRGLRALGGRCARRPRAHPRVRSPSPHLQITQLCALRMRRRGKRRAAGVRRGGRRGRASSPAPPGPPAARPQPRRPGRSVSRPPLYCHLSHPSLLIGGLLRKLCKLNFQV</sequence>
<comment type="caution">
    <text evidence="2">The sequence shown here is derived from an EMBL/GenBank/DDBJ whole genome shotgun (WGS) entry which is preliminary data.</text>
</comment>
<feature type="compositionally biased region" description="Pro residues" evidence="1">
    <location>
        <begin position="268"/>
        <end position="277"/>
    </location>
</feature>
<accession>A0A4C1U7L7</accession>